<keyword evidence="6" id="KW-0479">Metal-binding</keyword>
<dbReference type="AlphaFoldDB" id="A0A162G9A7"/>
<dbReference type="InterPro" id="IPR020578">
    <property type="entry name" value="Aminotrans_V_PyrdxlP_BS"/>
</dbReference>
<evidence type="ECO:0000313" key="14">
    <source>
        <dbReference type="Proteomes" id="UP000075799"/>
    </source>
</evidence>
<evidence type="ECO:0000256" key="7">
    <source>
        <dbReference type="ARBA" id="ARBA00022898"/>
    </source>
</evidence>
<dbReference type="GO" id="GO:0031071">
    <property type="term" value="F:cysteine desulfurase activity"/>
    <property type="evidence" value="ECO:0007669"/>
    <property type="project" value="UniProtKB-EC"/>
</dbReference>
<dbReference type="GO" id="GO:0046872">
    <property type="term" value="F:metal ion binding"/>
    <property type="evidence" value="ECO:0007669"/>
    <property type="project" value="UniProtKB-KW"/>
</dbReference>
<evidence type="ECO:0000256" key="11">
    <source>
        <dbReference type="RuleBase" id="RU004504"/>
    </source>
</evidence>
<dbReference type="InterPro" id="IPR000192">
    <property type="entry name" value="Aminotrans_V_dom"/>
</dbReference>
<dbReference type="InterPro" id="IPR016454">
    <property type="entry name" value="Cysteine_dSase"/>
</dbReference>
<accession>A0A162G9A7</accession>
<evidence type="ECO:0000256" key="9">
    <source>
        <dbReference type="ARBA" id="ARBA00023014"/>
    </source>
</evidence>
<dbReference type="InterPro" id="IPR015421">
    <property type="entry name" value="PyrdxlP-dep_Trfase_major"/>
</dbReference>
<evidence type="ECO:0000256" key="8">
    <source>
        <dbReference type="ARBA" id="ARBA00023004"/>
    </source>
</evidence>
<dbReference type="PROSITE" id="PS00595">
    <property type="entry name" value="AA_TRANSFER_CLASS_5"/>
    <property type="match status" value="1"/>
</dbReference>
<dbReference type="PIRSF" id="PIRSF005572">
    <property type="entry name" value="NifS"/>
    <property type="match status" value="1"/>
</dbReference>
<dbReference type="FunFam" id="3.40.640.10:FF:000084">
    <property type="entry name" value="IscS-like cysteine desulfurase"/>
    <property type="match status" value="1"/>
</dbReference>
<name>A0A162G9A7_BDEBC</name>
<keyword evidence="7" id="KW-0663">Pyridoxal phosphate</keyword>
<proteinExistence type="inferred from homology"/>
<keyword evidence="5" id="KW-0808">Transferase</keyword>
<evidence type="ECO:0000256" key="10">
    <source>
        <dbReference type="ARBA" id="ARBA00050776"/>
    </source>
</evidence>
<evidence type="ECO:0000256" key="4">
    <source>
        <dbReference type="ARBA" id="ARBA00012239"/>
    </source>
</evidence>
<reference evidence="13 14" key="1">
    <citation type="submission" date="2016-03" db="EMBL/GenBank/DDBJ databases">
        <authorList>
            <person name="Ploux O."/>
        </authorList>
    </citation>
    <scope>NUCLEOTIDE SEQUENCE [LARGE SCALE GENOMIC DNA]</scope>
    <source>
        <strain evidence="13 14">EC13</strain>
    </source>
</reference>
<dbReference type="EMBL" id="LUKD01000005">
    <property type="protein sequence ID" value="KYG65335.1"/>
    <property type="molecule type" value="Genomic_DNA"/>
</dbReference>
<dbReference type="Gene3D" id="3.90.1150.10">
    <property type="entry name" value="Aspartate Aminotransferase, domain 1"/>
    <property type="match status" value="1"/>
</dbReference>
<comment type="caution">
    <text evidence="13">The sequence shown here is derived from an EMBL/GenBank/DDBJ whole genome shotgun (WGS) entry which is preliminary data.</text>
</comment>
<protein>
    <recommendedName>
        <fullName evidence="4">cysteine desulfurase</fullName>
        <ecNumber evidence="4">2.8.1.7</ecNumber>
    </recommendedName>
</protein>
<gene>
    <name evidence="13" type="ORF">AZI87_12345</name>
</gene>
<dbReference type="PANTHER" id="PTHR11601">
    <property type="entry name" value="CYSTEINE DESULFURYLASE FAMILY MEMBER"/>
    <property type="match status" value="1"/>
</dbReference>
<comment type="catalytic activity">
    <reaction evidence="10">
        <text>(sulfur carrier)-H + L-cysteine = (sulfur carrier)-SH + L-alanine</text>
        <dbReference type="Rhea" id="RHEA:43892"/>
        <dbReference type="Rhea" id="RHEA-COMP:14737"/>
        <dbReference type="Rhea" id="RHEA-COMP:14739"/>
        <dbReference type="ChEBI" id="CHEBI:29917"/>
        <dbReference type="ChEBI" id="CHEBI:35235"/>
        <dbReference type="ChEBI" id="CHEBI:57972"/>
        <dbReference type="ChEBI" id="CHEBI:64428"/>
        <dbReference type="EC" id="2.8.1.7"/>
    </reaction>
</comment>
<dbReference type="Proteomes" id="UP000075799">
    <property type="component" value="Unassembled WGS sequence"/>
</dbReference>
<organism evidence="13 14">
    <name type="scientific">Bdellovibrio bacteriovorus</name>
    <dbReference type="NCBI Taxonomy" id="959"/>
    <lineage>
        <taxon>Bacteria</taxon>
        <taxon>Pseudomonadati</taxon>
        <taxon>Bdellovibrionota</taxon>
        <taxon>Bdellovibrionia</taxon>
        <taxon>Bdellovibrionales</taxon>
        <taxon>Pseudobdellovibrionaceae</taxon>
        <taxon>Bdellovibrio</taxon>
    </lineage>
</organism>
<dbReference type="RefSeq" id="WP_063207500.1">
    <property type="nucleotide sequence ID" value="NZ_LUKD01000005.1"/>
</dbReference>
<dbReference type="Gene3D" id="1.10.260.50">
    <property type="match status" value="1"/>
</dbReference>
<evidence type="ECO:0000313" key="13">
    <source>
        <dbReference type="EMBL" id="KYG65335.1"/>
    </source>
</evidence>
<comment type="similarity">
    <text evidence="3">Belongs to the class-V pyridoxal-phosphate-dependent aminotransferase family. NifS/IscS subfamily.</text>
</comment>
<dbReference type="PANTHER" id="PTHR11601:SF34">
    <property type="entry name" value="CYSTEINE DESULFURASE"/>
    <property type="match status" value="1"/>
</dbReference>
<dbReference type="SUPFAM" id="SSF53383">
    <property type="entry name" value="PLP-dependent transferases"/>
    <property type="match status" value="1"/>
</dbReference>
<dbReference type="InterPro" id="IPR015422">
    <property type="entry name" value="PyrdxlP-dep_Trfase_small"/>
</dbReference>
<evidence type="ECO:0000256" key="3">
    <source>
        <dbReference type="ARBA" id="ARBA00006490"/>
    </source>
</evidence>
<feature type="domain" description="Aminotransferase class V" evidence="12">
    <location>
        <begin position="8"/>
        <end position="376"/>
    </location>
</feature>
<evidence type="ECO:0000256" key="5">
    <source>
        <dbReference type="ARBA" id="ARBA00022679"/>
    </source>
</evidence>
<comment type="function">
    <text evidence="2">Catalyzes the removal of elemental sulfur atoms from cysteine to produce alanine. Seems to participate in the biosynthesis of the nitrogenase metalloclusters by providing the inorganic sulfur required for the Fe-S core formation.</text>
</comment>
<sequence length="401" mass="43815">MNQSRVFHYFDHNATTPVCKEVLEALPELAQAWGNPSSIHWGGRMPKNILRDARKAVADAIHASPLEIVFTSGGSEANNTVLKGLFDYYQTAQFLTAEQRRRTHYMTTTVEHPSIMKAMQHLQSLGARVDYIPVNRQGEIDLEFYQAHLSEETALVSVMMANNETGTLFPIKRMAEMAHAKGALFHTDAVQGFGKIPVDVQELGVDFASFSGHKFYSIKGTGVLYTRKGNNVSSLIHGGGQERHRRGGTENTLGIGALGVVAKRASLIPQKVETLTKLRDYMEKRILSEIEEVTITAGETARLPNTSSLVLNGVDGETMLMSLDIKGYAVSTGAACSSGNPEPSPVLLAMGLTRAEAQNSLRVSLGWDTTQEEVDGFIEALKVVVARLRSLNNNEGDSCHV</sequence>
<dbReference type="Gene3D" id="3.40.640.10">
    <property type="entry name" value="Type I PLP-dependent aspartate aminotransferase-like (Major domain)"/>
    <property type="match status" value="1"/>
</dbReference>
<dbReference type="InterPro" id="IPR015424">
    <property type="entry name" value="PyrdxlP-dep_Trfase"/>
</dbReference>
<dbReference type="GO" id="GO:0051536">
    <property type="term" value="F:iron-sulfur cluster binding"/>
    <property type="evidence" value="ECO:0007669"/>
    <property type="project" value="UniProtKB-KW"/>
</dbReference>
<dbReference type="EC" id="2.8.1.7" evidence="4"/>
<comment type="cofactor">
    <cofactor evidence="1 11">
        <name>pyridoxal 5'-phosphate</name>
        <dbReference type="ChEBI" id="CHEBI:597326"/>
    </cofactor>
</comment>
<dbReference type="Pfam" id="PF00266">
    <property type="entry name" value="Aminotran_5"/>
    <property type="match status" value="1"/>
</dbReference>
<evidence type="ECO:0000256" key="1">
    <source>
        <dbReference type="ARBA" id="ARBA00001933"/>
    </source>
</evidence>
<dbReference type="OrthoDB" id="5288292at2"/>
<evidence type="ECO:0000256" key="6">
    <source>
        <dbReference type="ARBA" id="ARBA00022723"/>
    </source>
</evidence>
<evidence type="ECO:0000259" key="12">
    <source>
        <dbReference type="Pfam" id="PF00266"/>
    </source>
</evidence>
<evidence type="ECO:0000256" key="2">
    <source>
        <dbReference type="ARBA" id="ARBA00003120"/>
    </source>
</evidence>
<keyword evidence="9" id="KW-0411">Iron-sulfur</keyword>
<keyword evidence="8" id="KW-0408">Iron</keyword>